<proteinExistence type="predicted"/>
<dbReference type="RefSeq" id="WP_245838054.1">
    <property type="nucleotide sequence ID" value="NZ_FZOY01000007.1"/>
</dbReference>
<dbReference type="Gene3D" id="3.30.70.1070">
    <property type="entry name" value="Sporulation related repeat"/>
    <property type="match status" value="1"/>
</dbReference>
<dbReference type="AlphaFoldDB" id="A0A239KAJ5"/>
<keyword evidence="3" id="KW-1185">Reference proteome</keyword>
<dbReference type="InterPro" id="IPR036680">
    <property type="entry name" value="SPOR-like_sf"/>
</dbReference>
<evidence type="ECO:0000313" key="2">
    <source>
        <dbReference type="EMBL" id="SNT15466.1"/>
    </source>
</evidence>
<dbReference type="Proteomes" id="UP000198426">
    <property type="component" value="Unassembled WGS sequence"/>
</dbReference>
<dbReference type="GO" id="GO:0042834">
    <property type="term" value="F:peptidoglycan binding"/>
    <property type="evidence" value="ECO:0007669"/>
    <property type="project" value="InterPro"/>
</dbReference>
<dbReference type="Pfam" id="PF05036">
    <property type="entry name" value="SPOR"/>
    <property type="match status" value="1"/>
</dbReference>
<evidence type="ECO:0000259" key="1">
    <source>
        <dbReference type="PROSITE" id="PS51724"/>
    </source>
</evidence>
<evidence type="ECO:0000313" key="3">
    <source>
        <dbReference type="Proteomes" id="UP000198426"/>
    </source>
</evidence>
<protein>
    <submittedName>
        <fullName evidence="2">Sporulation related domain-containing protein</fullName>
    </submittedName>
</protein>
<dbReference type="PROSITE" id="PS51724">
    <property type="entry name" value="SPOR"/>
    <property type="match status" value="1"/>
</dbReference>
<dbReference type="InterPro" id="IPR007730">
    <property type="entry name" value="SPOR-like_dom"/>
</dbReference>
<dbReference type="SUPFAM" id="SSF110997">
    <property type="entry name" value="Sporulation related repeat"/>
    <property type="match status" value="1"/>
</dbReference>
<organism evidence="2 3">
    <name type="scientific">Tropicimonas sediminicola</name>
    <dbReference type="NCBI Taxonomy" id="1031541"/>
    <lineage>
        <taxon>Bacteria</taxon>
        <taxon>Pseudomonadati</taxon>
        <taxon>Pseudomonadota</taxon>
        <taxon>Alphaproteobacteria</taxon>
        <taxon>Rhodobacterales</taxon>
        <taxon>Roseobacteraceae</taxon>
        <taxon>Tropicimonas</taxon>
    </lineage>
</organism>
<name>A0A239KAJ5_9RHOB</name>
<dbReference type="EMBL" id="FZOY01000007">
    <property type="protein sequence ID" value="SNT15466.1"/>
    <property type="molecule type" value="Genomic_DNA"/>
</dbReference>
<gene>
    <name evidence="2" type="ORF">SAMN05421757_1072</name>
</gene>
<accession>A0A239KAJ5</accession>
<reference evidence="2 3" key="1">
    <citation type="submission" date="2017-06" db="EMBL/GenBank/DDBJ databases">
        <authorList>
            <person name="Kim H.J."/>
            <person name="Triplett B.A."/>
        </authorList>
    </citation>
    <scope>NUCLEOTIDE SEQUENCE [LARGE SCALE GENOMIC DNA]</scope>
    <source>
        <strain evidence="2 3">DSM 29339</strain>
    </source>
</reference>
<dbReference type="PROSITE" id="PS51257">
    <property type="entry name" value="PROKAR_LIPOPROTEIN"/>
    <property type="match status" value="1"/>
</dbReference>
<sequence length="368" mass="38052">MGGHGRILFLGASLITLTVSGCMEGGLGTSKEPGGEATAFSERPAATRLVERDVEAPEVFQVSDKGLWDGRPSLGGVWVAHPDVTAPERVVIRNESNGQFVIGALFKRERENPGPTLQVSSDAASALGLLAGQPTPLNVTALRREEPTEESAPAPAEPVMAEVAEPVEAAPVATPEPAGEAIAAGTIGGSLPAETQVAETTISQDTEALGASAADVAAIESAPAKKRQFWNPFRKKAPIEEVTPVALTPSEASAVALATTETLSSEPLAAVADEPASAPAAIQDARKAGSSIDKPYVQIGIFSVEANANNTAEAMRQNGVVPKVYEQESSGKTFWRVVVGPATSTSDRTNLLKKVKALGFADAYPVNG</sequence>
<feature type="domain" description="SPOR" evidence="1">
    <location>
        <begin position="289"/>
        <end position="368"/>
    </location>
</feature>